<dbReference type="Pfam" id="PF10135">
    <property type="entry name" value="Rod-binding"/>
    <property type="match status" value="1"/>
</dbReference>
<dbReference type="OrthoDB" id="7690273at2"/>
<dbReference type="EMBL" id="FNBL01000004">
    <property type="protein sequence ID" value="SDF49345.1"/>
    <property type="molecule type" value="Genomic_DNA"/>
</dbReference>
<gene>
    <name evidence="3" type="ORF">SAMN04488117_104312</name>
</gene>
<organism evidence="3 4">
    <name type="scientific">Celeribacter baekdonensis</name>
    <dbReference type="NCBI Taxonomy" id="875171"/>
    <lineage>
        <taxon>Bacteria</taxon>
        <taxon>Pseudomonadati</taxon>
        <taxon>Pseudomonadota</taxon>
        <taxon>Alphaproteobacteria</taxon>
        <taxon>Rhodobacterales</taxon>
        <taxon>Roseobacteraceae</taxon>
        <taxon>Celeribacter</taxon>
    </lineage>
</organism>
<feature type="domain" description="Flagellar protein FlgJ N-terminal" evidence="2">
    <location>
        <begin position="38"/>
        <end position="85"/>
    </location>
</feature>
<reference evidence="3 4" key="1">
    <citation type="submission" date="2016-10" db="EMBL/GenBank/DDBJ databases">
        <authorList>
            <person name="de Groot N.N."/>
        </authorList>
    </citation>
    <scope>NUCLEOTIDE SEQUENCE [LARGE SCALE GENOMIC DNA]</scope>
    <source>
        <strain evidence="3 4">DSM 27375</strain>
    </source>
</reference>
<evidence type="ECO:0000259" key="2">
    <source>
        <dbReference type="Pfam" id="PF10135"/>
    </source>
</evidence>
<accession>A0A1G7LIP5</accession>
<feature type="region of interest" description="Disordered" evidence="1">
    <location>
        <begin position="1"/>
        <end position="20"/>
    </location>
</feature>
<feature type="compositionally biased region" description="Polar residues" evidence="1">
    <location>
        <begin position="1"/>
        <end position="17"/>
    </location>
</feature>
<sequence length="96" mass="10199">MTPNAINAIQHSQTLKTSQEEKLQDVANKLEATFLAEMLKSAGFGETPDTFGGGTGEDQFSSFLVQAQAEKIVEAGGIGLAEYIFDALKETIDGTS</sequence>
<dbReference type="Proteomes" id="UP000182284">
    <property type="component" value="Unassembled WGS sequence"/>
</dbReference>
<proteinExistence type="predicted"/>
<dbReference type="AlphaFoldDB" id="A0A1G7LIP5"/>
<name>A0A1G7LIP5_9RHOB</name>
<evidence type="ECO:0000313" key="4">
    <source>
        <dbReference type="Proteomes" id="UP000182284"/>
    </source>
</evidence>
<dbReference type="InterPro" id="IPR019301">
    <property type="entry name" value="Flagellar_prot_FlgJ_N"/>
</dbReference>
<evidence type="ECO:0000256" key="1">
    <source>
        <dbReference type="SAM" id="MobiDB-lite"/>
    </source>
</evidence>
<protein>
    <submittedName>
        <fullName evidence="3">Rod binding protein</fullName>
    </submittedName>
</protein>
<evidence type="ECO:0000313" key="3">
    <source>
        <dbReference type="EMBL" id="SDF49345.1"/>
    </source>
</evidence>
<dbReference type="RefSeq" id="WP_074644403.1">
    <property type="nucleotide sequence ID" value="NZ_FNBL01000004.1"/>
</dbReference>